<feature type="domain" description="Oligosaccharyl transferase STT3 N-terminal" evidence="17">
    <location>
        <begin position="12"/>
        <end position="411"/>
    </location>
</feature>
<sequence>MGFFKTLIQLILKNIGITLICIIAFSSRLYSIIMYEAIIHEFDPYFNFRATKYLVEHGPTAFINWFDPDSWYPLGRNIGTTVFPGLMFTSAFIFKFLAYFNLIIDVRLICVCMGPIYSVITCIVAYLFGSRVHSDKAGLFAAALISVVPGYMSRSVAGSYDYECISITILILTFYLWIEAVYNNSPILSAITALSYFYMASTWGAYVFINNIIPLHVLISIFCGFYNKKIYSCYSIYYIFATILSMQVPFINYVPIRSSEHIGAMGVFGICQLIELYSLIHKLLGKKKTVELIKKILMGCVIIGIIIVLILIKKGYISAWSGRFYALFDPTFAKKNIPLIVSVSEHQPANWASYFFDLHCLILIAPAGLYYCFKKFDFNMLFLIIYSVSVFYFSCVMSRLVLILAPAICLLSGIALTEFFNQIQKQLESTLKLLFKSNKKQIQSNETSTKIEKRKIYTNKKDQNIEKSFINEFITFIIMTIIGILLIIFLFKFFDYSIQMSKNYSSPSVVLYGNNGGKQVAFDDYREAYRWLAHNTPEGSRIMSWWDYGYQISHLANRTVIVDNNTWNNSHIALTGNVMASKEEDAMKTIRDLDVDYLLVVFGGYLGYSSDDINKFLWMIRIGAGVNPSLNENNYYNHGTYTVGDPSNTFKYSMMYKMCYHNFYKASNGYHSGMDAVRREIIKEQTYFKNIQEAFTSQHWIVRIYKVNKPNPIDSLL</sequence>
<dbReference type="OMA" id="YHEEYMR"/>
<dbReference type="GeneID" id="5884072"/>
<dbReference type="PANTHER" id="PTHR13872:SF1">
    <property type="entry name" value="DOLICHYL-DIPHOSPHOOLIGOSACCHARIDE--PROTEIN GLYCOSYLTRANSFERASE SUBUNIT STT3B"/>
    <property type="match status" value="1"/>
</dbReference>
<evidence type="ECO:0000256" key="4">
    <source>
        <dbReference type="ARBA" id="ARBA00004922"/>
    </source>
</evidence>
<keyword evidence="7 19" id="KW-0328">Glycosyltransferase</keyword>
<evidence type="ECO:0000256" key="1">
    <source>
        <dbReference type="ARBA" id="ARBA00001936"/>
    </source>
</evidence>
<dbReference type="UniPathway" id="UPA00378"/>
<feature type="transmembrane region" description="Helical" evidence="16">
    <location>
        <begin position="106"/>
        <end position="128"/>
    </location>
</feature>
<keyword evidence="8 19" id="KW-0808">Transferase</keyword>
<evidence type="ECO:0000256" key="15">
    <source>
        <dbReference type="ARBA" id="ARBA00048829"/>
    </source>
</evidence>
<evidence type="ECO:0000256" key="6">
    <source>
        <dbReference type="ARBA" id="ARBA00012605"/>
    </source>
</evidence>
<dbReference type="GO" id="GO:0012505">
    <property type="term" value="C:endomembrane system"/>
    <property type="evidence" value="ECO:0007669"/>
    <property type="project" value="UniProtKB-SubCell"/>
</dbReference>
<dbReference type="InterPro" id="IPR048999">
    <property type="entry name" value="STT3-PglB_core"/>
</dbReference>
<evidence type="ECO:0000256" key="3">
    <source>
        <dbReference type="ARBA" id="ARBA00004127"/>
    </source>
</evidence>
<feature type="transmembrane region" description="Helical" evidence="16">
    <location>
        <begin position="351"/>
        <end position="371"/>
    </location>
</feature>
<feature type="transmembrane region" description="Helical" evidence="16">
    <location>
        <begin position="400"/>
        <end position="420"/>
    </location>
</feature>
<comment type="catalytic activity">
    <reaction evidence="15">
        <text>a di-trans,poly-cis-dolichyl diphosphooligosaccharide + L-asparaginyl-[protein] = N(4)-(oligosaccharide-(1-&gt;4)-N-acetyl-beta-D-glucosaminyl-(1-&gt;4)-N-acetyl-beta-D-glucosaminyl)-L-asparaginyl-[protein] + a di-trans,poly-cis-dolichyl diphosphate + H(+)</text>
        <dbReference type="Rhea" id="RHEA:22980"/>
        <dbReference type="Rhea" id="RHEA-COMP:12804"/>
        <dbReference type="Rhea" id="RHEA-COMP:12805"/>
        <dbReference type="Rhea" id="RHEA-COMP:19506"/>
        <dbReference type="Rhea" id="RHEA-COMP:19509"/>
        <dbReference type="ChEBI" id="CHEBI:15378"/>
        <dbReference type="ChEBI" id="CHEBI:50347"/>
        <dbReference type="ChEBI" id="CHEBI:57497"/>
        <dbReference type="ChEBI" id="CHEBI:57570"/>
        <dbReference type="ChEBI" id="CHEBI:132529"/>
        <dbReference type="EC" id="2.4.99.18"/>
    </reaction>
</comment>
<dbReference type="GO" id="GO:0016020">
    <property type="term" value="C:membrane"/>
    <property type="evidence" value="ECO:0007669"/>
    <property type="project" value="InterPro"/>
</dbReference>
<protein>
    <recommendedName>
        <fullName evidence="6">dolichyl-diphosphooligosaccharide--protein glycotransferase</fullName>
        <ecNumber evidence="6">2.4.99.18</ecNumber>
    </recommendedName>
</protein>
<evidence type="ECO:0000259" key="18">
    <source>
        <dbReference type="Pfam" id="PF21436"/>
    </source>
</evidence>
<evidence type="ECO:0000313" key="19">
    <source>
        <dbReference type="EMBL" id="EDR24682.1"/>
    </source>
</evidence>
<dbReference type="InterPro" id="IPR003674">
    <property type="entry name" value="Oligo_trans_STT3"/>
</dbReference>
<dbReference type="AlphaFoldDB" id="B0ELB6"/>
<keyword evidence="13 16" id="KW-0472">Membrane</keyword>
<dbReference type="Pfam" id="PF02516">
    <property type="entry name" value="STT3"/>
    <property type="match status" value="1"/>
</dbReference>
<feature type="transmembrane region" description="Helical" evidence="16">
    <location>
        <begin position="134"/>
        <end position="152"/>
    </location>
</feature>
<comment type="cofactor">
    <cofactor evidence="1">
        <name>Mn(2+)</name>
        <dbReference type="ChEBI" id="CHEBI:29035"/>
    </cofactor>
</comment>
<comment type="similarity">
    <text evidence="5">Belongs to the STT3 family.</text>
</comment>
<dbReference type="GO" id="GO:0046872">
    <property type="term" value="F:metal ion binding"/>
    <property type="evidence" value="ECO:0007669"/>
    <property type="project" value="UniProtKB-KW"/>
</dbReference>
<evidence type="ECO:0000256" key="9">
    <source>
        <dbReference type="ARBA" id="ARBA00022692"/>
    </source>
</evidence>
<keyword evidence="10" id="KW-0479">Metal-binding</keyword>
<dbReference type="RefSeq" id="XP_001738963.1">
    <property type="nucleotide sequence ID" value="XM_001738911.1"/>
</dbReference>
<dbReference type="VEuPathDB" id="AmoebaDB:EDI_227620"/>
<evidence type="ECO:0000256" key="5">
    <source>
        <dbReference type="ARBA" id="ARBA00010810"/>
    </source>
</evidence>
<feature type="domain" description="STT3/PglB/AglB core" evidence="18">
    <location>
        <begin position="542"/>
        <end position="598"/>
    </location>
</feature>
<dbReference type="EMBL" id="DS549819">
    <property type="protein sequence ID" value="EDR24682.1"/>
    <property type="molecule type" value="Genomic_DNA"/>
</dbReference>
<dbReference type="Gene3D" id="3.40.50.12610">
    <property type="match status" value="1"/>
</dbReference>
<feature type="transmembrane region" description="Helical" evidence="16">
    <location>
        <begin position="473"/>
        <end position="494"/>
    </location>
</feature>
<organism evidence="20">
    <name type="scientific">Entamoeba dispar (strain ATCC PRA-260 / SAW760)</name>
    <dbReference type="NCBI Taxonomy" id="370354"/>
    <lineage>
        <taxon>Eukaryota</taxon>
        <taxon>Amoebozoa</taxon>
        <taxon>Evosea</taxon>
        <taxon>Archamoebae</taxon>
        <taxon>Mastigamoebida</taxon>
        <taxon>Entamoebidae</taxon>
        <taxon>Entamoeba</taxon>
    </lineage>
</organism>
<dbReference type="Proteomes" id="UP000008076">
    <property type="component" value="Unassembled WGS sequence"/>
</dbReference>
<feature type="transmembrane region" description="Helical" evidence="16">
    <location>
        <begin position="12"/>
        <end position="33"/>
    </location>
</feature>
<dbReference type="OrthoDB" id="10261066at2759"/>
<evidence type="ECO:0000256" key="13">
    <source>
        <dbReference type="ARBA" id="ARBA00023136"/>
    </source>
</evidence>
<evidence type="ECO:0000256" key="11">
    <source>
        <dbReference type="ARBA" id="ARBA00022842"/>
    </source>
</evidence>
<feature type="transmembrane region" description="Helical" evidence="16">
    <location>
        <begin position="292"/>
        <end position="312"/>
    </location>
</feature>
<comment type="cofactor">
    <cofactor evidence="2">
        <name>Mg(2+)</name>
        <dbReference type="ChEBI" id="CHEBI:18420"/>
    </cofactor>
</comment>
<reference evidence="20" key="1">
    <citation type="submission" date="2007-12" db="EMBL/GenBank/DDBJ databases">
        <title>Annotation of Entamoeba dispar SAW760.</title>
        <authorList>
            <person name="Lorenzi H."/>
            <person name="Inman J."/>
            <person name="Schobel S."/>
            <person name="Amedeo P."/>
            <person name="Caler E."/>
        </authorList>
    </citation>
    <scope>NUCLEOTIDE SEQUENCE [LARGE SCALE GENOMIC DNA]</scope>
    <source>
        <strain evidence="20">ATCC PRA-260 / SAW760</strain>
    </source>
</reference>
<accession>B0ELB6</accession>
<feature type="transmembrane region" description="Helical" evidence="16">
    <location>
        <begin position="237"/>
        <end position="256"/>
    </location>
</feature>
<evidence type="ECO:0000256" key="10">
    <source>
        <dbReference type="ARBA" id="ARBA00022723"/>
    </source>
</evidence>
<feature type="transmembrane region" description="Helical" evidence="16">
    <location>
        <begin position="378"/>
        <end position="394"/>
    </location>
</feature>
<dbReference type="GO" id="GO:0004579">
    <property type="term" value="F:dolichyl-diphosphooligosaccharide-protein glycotransferase activity"/>
    <property type="evidence" value="ECO:0007669"/>
    <property type="project" value="UniProtKB-EC"/>
</dbReference>
<keyword evidence="9 16" id="KW-0812">Transmembrane</keyword>
<keyword evidence="20" id="KW-1185">Reference proteome</keyword>
<comment type="subcellular location">
    <subcellularLocation>
        <location evidence="3">Endomembrane system</location>
        <topology evidence="3">Multi-pass membrane protein</topology>
    </subcellularLocation>
</comment>
<evidence type="ECO:0000256" key="2">
    <source>
        <dbReference type="ARBA" id="ARBA00001946"/>
    </source>
</evidence>
<evidence type="ECO:0000313" key="20">
    <source>
        <dbReference type="Proteomes" id="UP000008076"/>
    </source>
</evidence>
<evidence type="ECO:0000256" key="12">
    <source>
        <dbReference type="ARBA" id="ARBA00022989"/>
    </source>
</evidence>
<dbReference type="PANTHER" id="PTHR13872">
    <property type="entry name" value="DOLICHYL-DIPHOSPHOOLIGOSACCHARIDE--PROTEIN GLYCOSYLTRANSFERASE SUBUNIT"/>
    <property type="match status" value="1"/>
</dbReference>
<gene>
    <name evidence="19" type="ORF">EDI_227620</name>
</gene>
<dbReference type="eggNOG" id="KOG2292">
    <property type="taxonomic scope" value="Eukaryota"/>
</dbReference>
<evidence type="ECO:0000259" key="17">
    <source>
        <dbReference type="Pfam" id="PF02516"/>
    </source>
</evidence>
<evidence type="ECO:0000256" key="7">
    <source>
        <dbReference type="ARBA" id="ARBA00022676"/>
    </source>
</evidence>
<keyword evidence="12 16" id="KW-1133">Transmembrane helix</keyword>
<proteinExistence type="inferred from homology"/>
<name>B0ELB6_ENTDS</name>
<evidence type="ECO:0000256" key="16">
    <source>
        <dbReference type="SAM" id="Phobius"/>
    </source>
</evidence>
<dbReference type="InterPro" id="IPR048307">
    <property type="entry name" value="STT3_N"/>
</dbReference>
<feature type="transmembrane region" description="Helical" evidence="16">
    <location>
        <begin position="164"/>
        <end position="183"/>
    </location>
</feature>
<feature type="transmembrane region" description="Helical" evidence="16">
    <location>
        <begin position="74"/>
        <end position="94"/>
    </location>
</feature>
<comment type="pathway">
    <text evidence="4">Protein modification; protein glycosylation.</text>
</comment>
<evidence type="ECO:0000256" key="8">
    <source>
        <dbReference type="ARBA" id="ARBA00022679"/>
    </source>
</evidence>
<dbReference type="EC" id="2.4.99.18" evidence="6"/>
<keyword evidence="14" id="KW-0464">Manganese</keyword>
<keyword evidence="11" id="KW-0460">Magnesium</keyword>
<dbReference type="KEGG" id="edi:EDI_227620"/>
<feature type="transmembrane region" description="Helical" evidence="16">
    <location>
        <begin position="262"/>
        <end position="280"/>
    </location>
</feature>
<evidence type="ECO:0000256" key="14">
    <source>
        <dbReference type="ARBA" id="ARBA00023211"/>
    </source>
</evidence>
<dbReference type="Pfam" id="PF21436">
    <property type="entry name" value="STT3-PglB_core"/>
    <property type="match status" value="1"/>
</dbReference>